<dbReference type="PANTHER" id="PTHR31221">
    <property type="entry name" value="WRKY TRANSCRIPTION FACTOR PROTEIN 1-RELATED"/>
    <property type="match status" value="1"/>
</dbReference>
<dbReference type="Proteomes" id="UP001454036">
    <property type="component" value="Unassembled WGS sequence"/>
</dbReference>
<dbReference type="GO" id="GO:0005634">
    <property type="term" value="C:nucleus"/>
    <property type="evidence" value="ECO:0007669"/>
    <property type="project" value="UniProtKB-SubCell"/>
</dbReference>
<feature type="compositionally biased region" description="Polar residues" evidence="6">
    <location>
        <begin position="124"/>
        <end position="135"/>
    </location>
</feature>
<accession>A0AAV3PY72</accession>
<keyword evidence="4" id="KW-0804">Transcription</keyword>
<dbReference type="GO" id="GO:0003700">
    <property type="term" value="F:DNA-binding transcription factor activity"/>
    <property type="evidence" value="ECO:0007669"/>
    <property type="project" value="InterPro"/>
</dbReference>
<feature type="domain" description="WRKY" evidence="7">
    <location>
        <begin position="196"/>
        <end position="261"/>
    </location>
</feature>
<protein>
    <submittedName>
        <fullName evidence="8">DNA-binding transcription factor</fullName>
    </submittedName>
</protein>
<dbReference type="PANTHER" id="PTHR31221:SF334">
    <property type="entry name" value="WRKY TRANSCRIPTION FACTOR 57-RELATED"/>
    <property type="match status" value="1"/>
</dbReference>
<dbReference type="EMBL" id="BAABME010002763">
    <property type="protein sequence ID" value="GAA0155986.1"/>
    <property type="molecule type" value="Genomic_DNA"/>
</dbReference>
<evidence type="ECO:0000259" key="7">
    <source>
        <dbReference type="PROSITE" id="PS50811"/>
    </source>
</evidence>
<sequence length="350" mass="39317">MSQDFKDLYFNPTFTNNNNNGYDGSSLLPYTNNNNNNSSFTYNNRVVLGSPSSIDNTPILDSSYMSFSECLQGTSSDFNPFERAFGLGISSSEAFAHVMKEEPKNFVEGGELLVVGGSESTVVTPNSSISCSSNEGAIAGDEDSSKTIFIKKEKEAKEMGDNDQGGESPNNNKENKQKKKAEKKQRQPRFAFMTKSEVDHLEDGYRWRKYGQKAVKNSPYPRSYYRCTTQKCLVKKRVERSFQDPTIVITTYEGQHNHHVPTNLRGNVSTMLPPYGPFGAGFGQDLIVQHQLPHHIFNNMNPNATTNSGSMYNQQSLLNTPTLHHQQLHQFADYGLLQDVVPPMFYKQEP</sequence>
<dbReference type="InterPro" id="IPR036576">
    <property type="entry name" value="WRKY_dom_sf"/>
</dbReference>
<dbReference type="GO" id="GO:0043565">
    <property type="term" value="F:sequence-specific DNA binding"/>
    <property type="evidence" value="ECO:0007669"/>
    <property type="project" value="InterPro"/>
</dbReference>
<dbReference type="InterPro" id="IPR044810">
    <property type="entry name" value="WRKY_plant"/>
</dbReference>
<evidence type="ECO:0000256" key="1">
    <source>
        <dbReference type="ARBA" id="ARBA00004123"/>
    </source>
</evidence>
<evidence type="ECO:0000256" key="4">
    <source>
        <dbReference type="ARBA" id="ARBA00023163"/>
    </source>
</evidence>
<feature type="region of interest" description="Disordered" evidence="6">
    <location>
        <begin position="124"/>
        <end position="144"/>
    </location>
</feature>
<feature type="compositionally biased region" description="Basic residues" evidence="6">
    <location>
        <begin position="176"/>
        <end position="187"/>
    </location>
</feature>
<dbReference type="SUPFAM" id="SSF118290">
    <property type="entry name" value="WRKY DNA-binding domain"/>
    <property type="match status" value="1"/>
</dbReference>
<proteinExistence type="predicted"/>
<dbReference type="FunFam" id="2.20.25.80:FF:000003">
    <property type="entry name" value="WRKY transcription factor 57"/>
    <property type="match status" value="1"/>
</dbReference>
<evidence type="ECO:0000313" key="8">
    <source>
        <dbReference type="EMBL" id="GAA0155986.1"/>
    </source>
</evidence>
<evidence type="ECO:0000256" key="5">
    <source>
        <dbReference type="ARBA" id="ARBA00023242"/>
    </source>
</evidence>
<name>A0AAV3PY72_LITER</name>
<keyword evidence="5" id="KW-0539">Nucleus</keyword>
<evidence type="ECO:0000256" key="6">
    <source>
        <dbReference type="SAM" id="MobiDB-lite"/>
    </source>
</evidence>
<dbReference type="PROSITE" id="PS50811">
    <property type="entry name" value="WRKY"/>
    <property type="match status" value="1"/>
</dbReference>
<comment type="caution">
    <text evidence="8">The sequence shown here is derived from an EMBL/GenBank/DDBJ whole genome shotgun (WGS) entry which is preliminary data.</text>
</comment>
<evidence type="ECO:0000313" key="9">
    <source>
        <dbReference type="Proteomes" id="UP001454036"/>
    </source>
</evidence>
<reference evidence="8 9" key="1">
    <citation type="submission" date="2024-01" db="EMBL/GenBank/DDBJ databases">
        <title>The complete chloroplast genome sequence of Lithospermum erythrorhizon: insights into the phylogenetic relationship among Boraginaceae species and the maternal lineages of purple gromwells.</title>
        <authorList>
            <person name="Okada T."/>
            <person name="Watanabe K."/>
        </authorList>
    </citation>
    <scope>NUCLEOTIDE SEQUENCE [LARGE SCALE GENOMIC DNA]</scope>
</reference>
<dbReference type="AlphaFoldDB" id="A0AAV3PY72"/>
<feature type="region of interest" description="Disordered" evidence="6">
    <location>
        <begin position="156"/>
        <end position="191"/>
    </location>
</feature>
<keyword evidence="3 8" id="KW-0238">DNA-binding</keyword>
<evidence type="ECO:0000256" key="3">
    <source>
        <dbReference type="ARBA" id="ARBA00023125"/>
    </source>
</evidence>
<gene>
    <name evidence="8" type="ORF">LIER_13588</name>
</gene>
<evidence type="ECO:0000256" key="2">
    <source>
        <dbReference type="ARBA" id="ARBA00023015"/>
    </source>
</evidence>
<dbReference type="InterPro" id="IPR003657">
    <property type="entry name" value="WRKY_dom"/>
</dbReference>
<comment type="subcellular location">
    <subcellularLocation>
        <location evidence="1">Nucleus</location>
    </subcellularLocation>
</comment>
<keyword evidence="9" id="KW-1185">Reference proteome</keyword>
<dbReference type="Pfam" id="PF03106">
    <property type="entry name" value="WRKY"/>
    <property type="match status" value="1"/>
</dbReference>
<dbReference type="SMART" id="SM00774">
    <property type="entry name" value="WRKY"/>
    <property type="match status" value="1"/>
</dbReference>
<keyword evidence="2" id="KW-0805">Transcription regulation</keyword>
<organism evidence="8 9">
    <name type="scientific">Lithospermum erythrorhizon</name>
    <name type="common">Purple gromwell</name>
    <name type="synonym">Lithospermum officinale var. erythrorhizon</name>
    <dbReference type="NCBI Taxonomy" id="34254"/>
    <lineage>
        <taxon>Eukaryota</taxon>
        <taxon>Viridiplantae</taxon>
        <taxon>Streptophyta</taxon>
        <taxon>Embryophyta</taxon>
        <taxon>Tracheophyta</taxon>
        <taxon>Spermatophyta</taxon>
        <taxon>Magnoliopsida</taxon>
        <taxon>eudicotyledons</taxon>
        <taxon>Gunneridae</taxon>
        <taxon>Pentapetalae</taxon>
        <taxon>asterids</taxon>
        <taxon>lamiids</taxon>
        <taxon>Boraginales</taxon>
        <taxon>Boraginaceae</taxon>
        <taxon>Boraginoideae</taxon>
        <taxon>Lithospermeae</taxon>
        <taxon>Lithospermum</taxon>
    </lineage>
</organism>
<dbReference type="Gene3D" id="2.20.25.80">
    <property type="entry name" value="WRKY domain"/>
    <property type="match status" value="1"/>
</dbReference>